<name>A0A645GZ59_9ZZZZ</name>
<protein>
    <submittedName>
        <fullName evidence="2">Uncharacterized protein</fullName>
    </submittedName>
</protein>
<organism evidence="2">
    <name type="scientific">bioreactor metagenome</name>
    <dbReference type="NCBI Taxonomy" id="1076179"/>
    <lineage>
        <taxon>unclassified sequences</taxon>
        <taxon>metagenomes</taxon>
        <taxon>ecological metagenomes</taxon>
    </lineage>
</organism>
<feature type="transmembrane region" description="Helical" evidence="1">
    <location>
        <begin position="6"/>
        <end position="25"/>
    </location>
</feature>
<keyword evidence="1" id="KW-1133">Transmembrane helix</keyword>
<evidence type="ECO:0000256" key="1">
    <source>
        <dbReference type="SAM" id="Phobius"/>
    </source>
</evidence>
<proteinExistence type="predicted"/>
<reference evidence="2" key="1">
    <citation type="submission" date="2019-08" db="EMBL/GenBank/DDBJ databases">
        <authorList>
            <person name="Kucharzyk K."/>
            <person name="Murdoch R.W."/>
            <person name="Higgins S."/>
            <person name="Loffler F."/>
        </authorList>
    </citation>
    <scope>NUCLEOTIDE SEQUENCE</scope>
</reference>
<evidence type="ECO:0000313" key="2">
    <source>
        <dbReference type="EMBL" id="MPN31019.1"/>
    </source>
</evidence>
<accession>A0A645GZ59</accession>
<keyword evidence="1" id="KW-0472">Membrane</keyword>
<keyword evidence="1" id="KW-0812">Transmembrane</keyword>
<dbReference type="AlphaFoldDB" id="A0A645GZ59"/>
<comment type="caution">
    <text evidence="2">The sequence shown here is derived from an EMBL/GenBank/DDBJ whole genome shotgun (WGS) entry which is preliminary data.</text>
</comment>
<sequence>MYDPAGMAAVITSLIPFTAVMVMPIRAGMMTVPIAELLISGALMLAALAVFAWLSIKIYRWGSLNYGNKLNMKKLFREVIKARH</sequence>
<gene>
    <name evidence="2" type="ORF">SDC9_178490</name>
</gene>
<dbReference type="EMBL" id="VSSQ01082371">
    <property type="protein sequence ID" value="MPN31019.1"/>
    <property type="molecule type" value="Genomic_DNA"/>
</dbReference>
<feature type="transmembrane region" description="Helical" evidence="1">
    <location>
        <begin position="37"/>
        <end position="56"/>
    </location>
</feature>